<reference evidence="2 3" key="1">
    <citation type="submission" date="2018-08" db="EMBL/GenBank/DDBJ databases">
        <title>Genomic Encyclopedia of Archaeal and Bacterial Type Strains, Phase II (KMG-II): from individual species to whole genera.</title>
        <authorList>
            <person name="Goeker M."/>
        </authorList>
    </citation>
    <scope>NUCLEOTIDE SEQUENCE [LARGE SCALE GENOMIC DNA]</scope>
    <source>
        <strain evidence="2 3">DSM 15986</strain>
    </source>
</reference>
<dbReference type="Proteomes" id="UP000256405">
    <property type="component" value="Unassembled WGS sequence"/>
</dbReference>
<dbReference type="InterPro" id="IPR002934">
    <property type="entry name" value="Polymerase_NTP_transf_dom"/>
</dbReference>
<dbReference type="Gene3D" id="3.30.460.10">
    <property type="entry name" value="Beta Polymerase, domain 2"/>
    <property type="match status" value="1"/>
</dbReference>
<name>A0A3E0DJX9_9BACT</name>
<evidence type="ECO:0000313" key="2">
    <source>
        <dbReference type="EMBL" id="REG83058.1"/>
    </source>
</evidence>
<dbReference type="Pfam" id="PF01909">
    <property type="entry name" value="NTP_transf_2"/>
    <property type="match status" value="1"/>
</dbReference>
<dbReference type="RefSeq" id="WP_205635864.1">
    <property type="nucleotide sequence ID" value="NZ_MSSW01000044.1"/>
</dbReference>
<dbReference type="AlphaFoldDB" id="A0A3E0DJX9"/>
<evidence type="ECO:0000313" key="3">
    <source>
        <dbReference type="Proteomes" id="UP000256405"/>
    </source>
</evidence>
<comment type="caution">
    <text evidence="2">The sequence shown here is derived from an EMBL/GenBank/DDBJ whole genome shotgun (WGS) entry which is preliminary data.</text>
</comment>
<protein>
    <submittedName>
        <fullName evidence="2">Nucleotidyltransferase-like protein</fullName>
    </submittedName>
</protein>
<accession>A0A3E0DJX9</accession>
<organism evidence="2 3">
    <name type="scientific">Algoriphagus antarcticus</name>
    <dbReference type="NCBI Taxonomy" id="238540"/>
    <lineage>
        <taxon>Bacteria</taxon>
        <taxon>Pseudomonadati</taxon>
        <taxon>Bacteroidota</taxon>
        <taxon>Cytophagia</taxon>
        <taxon>Cytophagales</taxon>
        <taxon>Cyclobacteriaceae</taxon>
        <taxon>Algoriphagus</taxon>
    </lineage>
</organism>
<dbReference type="SUPFAM" id="SSF81301">
    <property type="entry name" value="Nucleotidyltransferase"/>
    <property type="match status" value="1"/>
</dbReference>
<sequence>MTTKEIILDKLRSNKPQFSKLGVREIGLFGTYLHNEHTIASDIDLLIDFEPEI</sequence>
<feature type="domain" description="Polymerase nucleotidyl transferase" evidence="1">
    <location>
        <begin position="16"/>
        <end position="52"/>
    </location>
</feature>
<evidence type="ECO:0000259" key="1">
    <source>
        <dbReference type="Pfam" id="PF01909"/>
    </source>
</evidence>
<dbReference type="InterPro" id="IPR043519">
    <property type="entry name" value="NT_sf"/>
</dbReference>
<dbReference type="GO" id="GO:0016779">
    <property type="term" value="F:nucleotidyltransferase activity"/>
    <property type="evidence" value="ECO:0007669"/>
    <property type="project" value="InterPro"/>
</dbReference>
<dbReference type="CDD" id="cd05403">
    <property type="entry name" value="NT_KNTase_like"/>
    <property type="match status" value="1"/>
</dbReference>
<keyword evidence="3" id="KW-1185">Reference proteome</keyword>
<gene>
    <name evidence="2" type="ORF">C8N25_11922</name>
</gene>
<proteinExistence type="predicted"/>
<dbReference type="EMBL" id="QUNF01000019">
    <property type="protein sequence ID" value="REG83058.1"/>
    <property type="molecule type" value="Genomic_DNA"/>
</dbReference>
<keyword evidence="2" id="KW-0808">Transferase</keyword>